<keyword evidence="2" id="KW-0274">FAD</keyword>
<dbReference type="Pfam" id="PF01494">
    <property type="entry name" value="FAD_binding_3"/>
    <property type="match status" value="1"/>
</dbReference>
<dbReference type="InterPro" id="IPR002938">
    <property type="entry name" value="FAD-bd"/>
</dbReference>
<evidence type="ECO:0000313" key="5">
    <source>
        <dbReference type="EMBL" id="OJJ65365.1"/>
    </source>
</evidence>
<dbReference type="GO" id="GO:0016491">
    <property type="term" value="F:oxidoreductase activity"/>
    <property type="evidence" value="ECO:0007669"/>
    <property type="project" value="UniProtKB-KW"/>
</dbReference>
<dbReference type="Gene3D" id="3.50.50.60">
    <property type="entry name" value="FAD/NAD(P)-binding domain"/>
    <property type="match status" value="1"/>
</dbReference>
<feature type="domain" description="FAD-binding" evidence="4">
    <location>
        <begin position="4"/>
        <end position="335"/>
    </location>
</feature>
<gene>
    <name evidence="5" type="ORF">ASPSYDRAFT_382035</name>
</gene>
<evidence type="ECO:0000256" key="1">
    <source>
        <dbReference type="ARBA" id="ARBA00022630"/>
    </source>
</evidence>
<evidence type="ECO:0000256" key="2">
    <source>
        <dbReference type="ARBA" id="ARBA00022827"/>
    </source>
</evidence>
<dbReference type="PRINTS" id="PR00420">
    <property type="entry name" value="RNGMNOXGNASE"/>
</dbReference>
<dbReference type="SUPFAM" id="SSF51905">
    <property type="entry name" value="FAD/NAD(P)-binding domain"/>
    <property type="match status" value="1"/>
</dbReference>
<dbReference type="EMBL" id="KV878582">
    <property type="protein sequence ID" value="OJJ65365.1"/>
    <property type="molecule type" value="Genomic_DNA"/>
</dbReference>
<keyword evidence="6" id="KW-1185">Reference proteome</keyword>
<keyword evidence="1" id="KW-0285">Flavoprotein</keyword>
<sequence>MFRIAIIGGGIGGLFAALSIKHHCEPSDIHVDIYEQAPEYGEIGAGVGIGPNAAELVKKLGLLEEALKIAGDRQGIWLSFRRYDTGAEVHTVRTPTEGNTAQLPMHRAEFLEILLRAVEDRGAATLHTNKQCQALEDDGDKMSITFQDGTVTTADLVIGADGIHSAVRSHYVNDSAQYGEMVVYRGLCDIDKIKDSWTLPTFAALFMAPGKHFLTFPISNNKILNVVGFVTTPWEELGDTQESWTLASEKAAVEQEFKDFAPAVQTVIENMSANPLKWILFDRKSSPEWIFSGGKVALLGDAAHAMCPHQGAGAGQALEDGYILGRALREYFRPRSTTSRYTIEQCLRLYHSIRYARSEKVQVTSREAGDLYEMKVKGVAGLSYDAGLPVVKTLLEDRMKWIWNEDIDEVYARAWSEWQLSYASL</sequence>
<evidence type="ECO:0000256" key="3">
    <source>
        <dbReference type="ARBA" id="ARBA00023002"/>
    </source>
</evidence>
<protein>
    <recommendedName>
        <fullName evidence="4">FAD-binding domain-containing protein</fullName>
    </recommendedName>
</protein>
<keyword evidence="3" id="KW-0560">Oxidoreductase</keyword>
<dbReference type="RefSeq" id="XP_040709171.1">
    <property type="nucleotide sequence ID" value="XM_040845667.1"/>
</dbReference>
<evidence type="ECO:0000313" key="6">
    <source>
        <dbReference type="Proteomes" id="UP000184356"/>
    </source>
</evidence>
<dbReference type="GO" id="GO:0071949">
    <property type="term" value="F:FAD binding"/>
    <property type="evidence" value="ECO:0007669"/>
    <property type="project" value="InterPro"/>
</dbReference>
<dbReference type="STRING" id="1036612.A0A1L9U123"/>
<dbReference type="GO" id="GO:0044550">
    <property type="term" value="P:secondary metabolite biosynthetic process"/>
    <property type="evidence" value="ECO:0007669"/>
    <property type="project" value="TreeGrafter"/>
</dbReference>
<name>A0A1L9U123_9EURO</name>
<dbReference type="SUPFAM" id="SSF54373">
    <property type="entry name" value="FAD-linked reductases, C-terminal domain"/>
    <property type="match status" value="1"/>
</dbReference>
<dbReference type="InterPro" id="IPR036188">
    <property type="entry name" value="FAD/NAD-bd_sf"/>
</dbReference>
<dbReference type="AlphaFoldDB" id="A0A1L9U123"/>
<proteinExistence type="predicted"/>
<organism evidence="5 6">
    <name type="scientific">Aspergillus sydowii CBS 593.65</name>
    <dbReference type="NCBI Taxonomy" id="1036612"/>
    <lineage>
        <taxon>Eukaryota</taxon>
        <taxon>Fungi</taxon>
        <taxon>Dikarya</taxon>
        <taxon>Ascomycota</taxon>
        <taxon>Pezizomycotina</taxon>
        <taxon>Eurotiomycetes</taxon>
        <taxon>Eurotiomycetidae</taxon>
        <taxon>Eurotiales</taxon>
        <taxon>Aspergillaceae</taxon>
        <taxon>Aspergillus</taxon>
        <taxon>Aspergillus subgen. Nidulantes</taxon>
    </lineage>
</organism>
<dbReference type="Proteomes" id="UP000184356">
    <property type="component" value="Unassembled WGS sequence"/>
</dbReference>
<dbReference type="PANTHER" id="PTHR46720">
    <property type="entry name" value="HYDROXYLASE, PUTATIVE (AFU_ORTHOLOGUE AFUA_3G01460)-RELATED"/>
    <property type="match status" value="1"/>
</dbReference>
<dbReference type="PANTHER" id="PTHR46720:SF3">
    <property type="entry name" value="FAD-BINDING DOMAIN-CONTAINING PROTEIN-RELATED"/>
    <property type="match status" value="1"/>
</dbReference>
<dbReference type="GeneID" id="63761740"/>
<dbReference type="OrthoDB" id="417877at2759"/>
<reference evidence="6" key="1">
    <citation type="journal article" date="2017" name="Genome Biol.">
        <title>Comparative genomics reveals high biological diversity and specific adaptations in the industrially and medically important fungal genus Aspergillus.</title>
        <authorList>
            <person name="de Vries R.P."/>
            <person name="Riley R."/>
            <person name="Wiebenga A."/>
            <person name="Aguilar-Osorio G."/>
            <person name="Amillis S."/>
            <person name="Uchima C.A."/>
            <person name="Anderluh G."/>
            <person name="Asadollahi M."/>
            <person name="Askin M."/>
            <person name="Barry K."/>
            <person name="Battaglia E."/>
            <person name="Bayram O."/>
            <person name="Benocci T."/>
            <person name="Braus-Stromeyer S.A."/>
            <person name="Caldana C."/>
            <person name="Canovas D."/>
            <person name="Cerqueira G.C."/>
            <person name="Chen F."/>
            <person name="Chen W."/>
            <person name="Choi C."/>
            <person name="Clum A."/>
            <person name="Dos Santos R.A."/>
            <person name="Damasio A.R."/>
            <person name="Diallinas G."/>
            <person name="Emri T."/>
            <person name="Fekete E."/>
            <person name="Flipphi M."/>
            <person name="Freyberg S."/>
            <person name="Gallo A."/>
            <person name="Gournas C."/>
            <person name="Habgood R."/>
            <person name="Hainaut M."/>
            <person name="Harispe M.L."/>
            <person name="Henrissat B."/>
            <person name="Hilden K.S."/>
            <person name="Hope R."/>
            <person name="Hossain A."/>
            <person name="Karabika E."/>
            <person name="Karaffa L."/>
            <person name="Karanyi Z."/>
            <person name="Krasevec N."/>
            <person name="Kuo A."/>
            <person name="Kusch H."/>
            <person name="LaButti K."/>
            <person name="Lagendijk E.L."/>
            <person name="Lapidus A."/>
            <person name="Levasseur A."/>
            <person name="Lindquist E."/>
            <person name="Lipzen A."/>
            <person name="Logrieco A.F."/>
            <person name="MacCabe A."/>
            <person name="Maekelae M.R."/>
            <person name="Malavazi I."/>
            <person name="Melin P."/>
            <person name="Meyer V."/>
            <person name="Mielnichuk N."/>
            <person name="Miskei M."/>
            <person name="Molnar A.P."/>
            <person name="Mule G."/>
            <person name="Ngan C.Y."/>
            <person name="Orejas M."/>
            <person name="Orosz E."/>
            <person name="Ouedraogo J.P."/>
            <person name="Overkamp K.M."/>
            <person name="Park H.-S."/>
            <person name="Perrone G."/>
            <person name="Piumi F."/>
            <person name="Punt P.J."/>
            <person name="Ram A.F."/>
            <person name="Ramon A."/>
            <person name="Rauscher S."/>
            <person name="Record E."/>
            <person name="Riano-Pachon D.M."/>
            <person name="Robert V."/>
            <person name="Roehrig J."/>
            <person name="Ruller R."/>
            <person name="Salamov A."/>
            <person name="Salih N.S."/>
            <person name="Samson R.A."/>
            <person name="Sandor E."/>
            <person name="Sanguinetti M."/>
            <person name="Schuetze T."/>
            <person name="Sepcic K."/>
            <person name="Shelest E."/>
            <person name="Sherlock G."/>
            <person name="Sophianopoulou V."/>
            <person name="Squina F.M."/>
            <person name="Sun H."/>
            <person name="Susca A."/>
            <person name="Todd R.B."/>
            <person name="Tsang A."/>
            <person name="Unkles S.E."/>
            <person name="van de Wiele N."/>
            <person name="van Rossen-Uffink D."/>
            <person name="Oliveira J.V."/>
            <person name="Vesth T.C."/>
            <person name="Visser J."/>
            <person name="Yu J.-H."/>
            <person name="Zhou M."/>
            <person name="Andersen M.R."/>
            <person name="Archer D.B."/>
            <person name="Baker S.E."/>
            <person name="Benoit I."/>
            <person name="Brakhage A.A."/>
            <person name="Braus G.H."/>
            <person name="Fischer R."/>
            <person name="Frisvad J.C."/>
            <person name="Goldman G.H."/>
            <person name="Houbraken J."/>
            <person name="Oakley B."/>
            <person name="Pocsi I."/>
            <person name="Scazzocchio C."/>
            <person name="Seiboth B."/>
            <person name="vanKuyk P.A."/>
            <person name="Wortman J."/>
            <person name="Dyer P.S."/>
            <person name="Grigoriev I.V."/>
        </authorList>
    </citation>
    <scope>NUCLEOTIDE SEQUENCE [LARGE SCALE GENOMIC DNA]</scope>
    <source>
        <strain evidence="6">CBS 593.65</strain>
    </source>
</reference>
<dbReference type="InterPro" id="IPR051104">
    <property type="entry name" value="FAD_monoxygenase"/>
</dbReference>
<evidence type="ECO:0000259" key="4">
    <source>
        <dbReference type="Pfam" id="PF01494"/>
    </source>
</evidence>
<accession>A0A1L9U123</accession>
<dbReference type="VEuPathDB" id="FungiDB:ASPSYDRAFT_382035"/>